<dbReference type="EMBL" id="JACHIF010000001">
    <property type="protein sequence ID" value="MBB5036780.1"/>
    <property type="molecule type" value="Genomic_DNA"/>
</dbReference>
<evidence type="ECO:0000313" key="2">
    <source>
        <dbReference type="Proteomes" id="UP000534294"/>
    </source>
</evidence>
<sequence length="50" mass="5547">MLIRPNHSPQAAKAAFKVPAADWEDVASRPAPLVLTPKRRLCFQDYDLAA</sequence>
<gene>
    <name evidence="1" type="ORF">HNQ64_001014</name>
</gene>
<organism evidence="1 2">
    <name type="scientific">Prosthecobacter dejongeii</name>
    <dbReference type="NCBI Taxonomy" id="48465"/>
    <lineage>
        <taxon>Bacteria</taxon>
        <taxon>Pseudomonadati</taxon>
        <taxon>Verrucomicrobiota</taxon>
        <taxon>Verrucomicrobiia</taxon>
        <taxon>Verrucomicrobiales</taxon>
        <taxon>Verrucomicrobiaceae</taxon>
        <taxon>Prosthecobacter</taxon>
    </lineage>
</organism>
<protein>
    <submittedName>
        <fullName evidence="1">Uncharacterized protein</fullName>
    </submittedName>
</protein>
<proteinExistence type="predicted"/>
<comment type="caution">
    <text evidence="1">The sequence shown here is derived from an EMBL/GenBank/DDBJ whole genome shotgun (WGS) entry which is preliminary data.</text>
</comment>
<keyword evidence="2" id="KW-1185">Reference proteome</keyword>
<evidence type="ECO:0000313" key="1">
    <source>
        <dbReference type="EMBL" id="MBB5036780.1"/>
    </source>
</evidence>
<dbReference type="AlphaFoldDB" id="A0A7W7YJ18"/>
<name>A0A7W7YJ18_9BACT</name>
<accession>A0A7W7YJ18</accession>
<reference evidence="1 2" key="1">
    <citation type="submission" date="2020-08" db="EMBL/GenBank/DDBJ databases">
        <title>Genomic Encyclopedia of Type Strains, Phase IV (KMG-IV): sequencing the most valuable type-strain genomes for metagenomic binning, comparative biology and taxonomic classification.</title>
        <authorList>
            <person name="Goeker M."/>
        </authorList>
    </citation>
    <scope>NUCLEOTIDE SEQUENCE [LARGE SCALE GENOMIC DNA]</scope>
    <source>
        <strain evidence="1 2">DSM 12251</strain>
    </source>
</reference>
<dbReference type="Proteomes" id="UP000534294">
    <property type="component" value="Unassembled WGS sequence"/>
</dbReference>